<evidence type="ECO:0000256" key="7">
    <source>
        <dbReference type="ARBA" id="ARBA00022741"/>
    </source>
</evidence>
<proteinExistence type="inferred from homology"/>
<evidence type="ECO:0000256" key="4">
    <source>
        <dbReference type="ARBA" id="ARBA00022490"/>
    </source>
</evidence>
<comment type="caution">
    <text evidence="11">The sequence shown here is derived from an EMBL/GenBank/DDBJ whole genome shotgun (WGS) entry which is preliminary data.</text>
</comment>
<dbReference type="PANTHER" id="PTHR33540:SF2">
    <property type="entry name" value="TRNA THREONYLCARBAMOYLADENOSINE BIOSYNTHESIS PROTEIN TSAE"/>
    <property type="match status" value="1"/>
</dbReference>
<dbReference type="InterPro" id="IPR003442">
    <property type="entry name" value="T6A_TsaE"/>
</dbReference>
<dbReference type="GO" id="GO:0046872">
    <property type="term" value="F:metal ion binding"/>
    <property type="evidence" value="ECO:0007669"/>
    <property type="project" value="UniProtKB-KW"/>
</dbReference>
<dbReference type="GO" id="GO:0005524">
    <property type="term" value="F:ATP binding"/>
    <property type="evidence" value="ECO:0007669"/>
    <property type="project" value="UniProtKB-KW"/>
</dbReference>
<evidence type="ECO:0000256" key="5">
    <source>
        <dbReference type="ARBA" id="ARBA00022694"/>
    </source>
</evidence>
<keyword evidence="7" id="KW-0547">Nucleotide-binding</keyword>
<dbReference type="EMBL" id="LPXN01000035">
    <property type="protein sequence ID" value="KZD12341.1"/>
    <property type="molecule type" value="Genomic_DNA"/>
</dbReference>
<comment type="subcellular location">
    <subcellularLocation>
        <location evidence="1">Cytoplasm</location>
    </subcellularLocation>
</comment>
<evidence type="ECO:0000256" key="1">
    <source>
        <dbReference type="ARBA" id="ARBA00004496"/>
    </source>
</evidence>
<sequence length="151" mass="16051">MAEFDLPDEAATLALGAALARRLRAGDVVALRGDLGAGKTALARGLIRALFGAAIEVPSPTFTLVQTYDPPDGPAVWHVDLYRLEQPEEAIELGLEDAFADAVSLIEWPDRLGPYLPARRLDLTLTHAGDGRRASLAGGGDWPARLKGLSL</sequence>
<dbReference type="AlphaFoldDB" id="A0A154WFN6"/>
<protein>
    <recommendedName>
        <fullName evidence="3">tRNA threonylcarbamoyladenosine biosynthesis protein TsaE</fullName>
    </recommendedName>
    <alternativeName>
        <fullName evidence="10">t(6)A37 threonylcarbamoyladenosine biosynthesis protein TsaE</fullName>
    </alternativeName>
</protein>
<comment type="similarity">
    <text evidence="2">Belongs to the TsaE family.</text>
</comment>
<evidence type="ECO:0000256" key="9">
    <source>
        <dbReference type="ARBA" id="ARBA00022842"/>
    </source>
</evidence>
<keyword evidence="5" id="KW-0819">tRNA processing</keyword>
<dbReference type="SUPFAM" id="SSF52540">
    <property type="entry name" value="P-loop containing nucleoside triphosphate hydrolases"/>
    <property type="match status" value="1"/>
</dbReference>
<dbReference type="GO" id="GO:0005737">
    <property type="term" value="C:cytoplasm"/>
    <property type="evidence" value="ECO:0007669"/>
    <property type="project" value="UniProtKB-SubCell"/>
</dbReference>
<gene>
    <name evidence="11" type="ORF">AUP43_04840</name>
</gene>
<dbReference type="STRING" id="580166.AUP43_04840"/>
<keyword evidence="6" id="KW-0479">Metal-binding</keyword>
<dbReference type="NCBIfam" id="TIGR00150">
    <property type="entry name" value="T6A_YjeE"/>
    <property type="match status" value="1"/>
</dbReference>
<reference evidence="11 12" key="1">
    <citation type="submission" date="2015-12" db="EMBL/GenBank/DDBJ databases">
        <title>Genome sequence of Oceanibaculum pacificum MCCC 1A02656.</title>
        <authorList>
            <person name="Lu L."/>
            <person name="Lai Q."/>
            <person name="Shao Z."/>
            <person name="Qian P."/>
        </authorList>
    </citation>
    <scope>NUCLEOTIDE SEQUENCE [LARGE SCALE GENOMIC DNA]</scope>
    <source>
        <strain evidence="11 12">MCCC 1A02656</strain>
    </source>
</reference>
<evidence type="ECO:0000256" key="10">
    <source>
        <dbReference type="ARBA" id="ARBA00032441"/>
    </source>
</evidence>
<dbReference type="GO" id="GO:0002949">
    <property type="term" value="P:tRNA threonylcarbamoyladenosine modification"/>
    <property type="evidence" value="ECO:0007669"/>
    <property type="project" value="InterPro"/>
</dbReference>
<keyword evidence="8" id="KW-0067">ATP-binding</keyword>
<keyword evidence="12" id="KW-1185">Reference proteome</keyword>
<evidence type="ECO:0000256" key="2">
    <source>
        <dbReference type="ARBA" id="ARBA00007599"/>
    </source>
</evidence>
<keyword evidence="9" id="KW-0460">Magnesium</keyword>
<organism evidence="11 12">
    <name type="scientific">Oceanibaculum pacificum</name>
    <dbReference type="NCBI Taxonomy" id="580166"/>
    <lineage>
        <taxon>Bacteria</taxon>
        <taxon>Pseudomonadati</taxon>
        <taxon>Pseudomonadota</taxon>
        <taxon>Alphaproteobacteria</taxon>
        <taxon>Rhodospirillales</taxon>
        <taxon>Oceanibaculaceae</taxon>
        <taxon>Oceanibaculum</taxon>
    </lineage>
</organism>
<evidence type="ECO:0000313" key="11">
    <source>
        <dbReference type="EMBL" id="KZD12341.1"/>
    </source>
</evidence>
<dbReference type="Gene3D" id="3.40.50.300">
    <property type="entry name" value="P-loop containing nucleotide triphosphate hydrolases"/>
    <property type="match status" value="1"/>
</dbReference>
<evidence type="ECO:0000256" key="8">
    <source>
        <dbReference type="ARBA" id="ARBA00022840"/>
    </source>
</evidence>
<dbReference type="PANTHER" id="PTHR33540">
    <property type="entry name" value="TRNA THREONYLCARBAMOYLADENOSINE BIOSYNTHESIS PROTEIN TSAE"/>
    <property type="match status" value="1"/>
</dbReference>
<dbReference type="InterPro" id="IPR027417">
    <property type="entry name" value="P-loop_NTPase"/>
</dbReference>
<evidence type="ECO:0000313" key="12">
    <source>
        <dbReference type="Proteomes" id="UP000076400"/>
    </source>
</evidence>
<evidence type="ECO:0000256" key="3">
    <source>
        <dbReference type="ARBA" id="ARBA00019010"/>
    </source>
</evidence>
<dbReference type="Proteomes" id="UP000076400">
    <property type="component" value="Unassembled WGS sequence"/>
</dbReference>
<accession>A0A154WFN6</accession>
<name>A0A154WFN6_9PROT</name>
<evidence type="ECO:0000256" key="6">
    <source>
        <dbReference type="ARBA" id="ARBA00022723"/>
    </source>
</evidence>
<keyword evidence="4" id="KW-0963">Cytoplasm</keyword>
<dbReference type="Pfam" id="PF02367">
    <property type="entry name" value="TsaE"/>
    <property type="match status" value="1"/>
</dbReference>